<dbReference type="AlphaFoldDB" id="A0A4D6L6S6"/>
<gene>
    <name evidence="2" type="ORF">DEO72_LG2g4526</name>
</gene>
<organism evidence="2 3">
    <name type="scientific">Vigna unguiculata</name>
    <name type="common">Cowpea</name>
    <dbReference type="NCBI Taxonomy" id="3917"/>
    <lineage>
        <taxon>Eukaryota</taxon>
        <taxon>Viridiplantae</taxon>
        <taxon>Streptophyta</taxon>
        <taxon>Embryophyta</taxon>
        <taxon>Tracheophyta</taxon>
        <taxon>Spermatophyta</taxon>
        <taxon>Magnoliopsida</taxon>
        <taxon>eudicotyledons</taxon>
        <taxon>Gunneridae</taxon>
        <taxon>Pentapetalae</taxon>
        <taxon>rosids</taxon>
        <taxon>fabids</taxon>
        <taxon>Fabales</taxon>
        <taxon>Fabaceae</taxon>
        <taxon>Papilionoideae</taxon>
        <taxon>50 kb inversion clade</taxon>
        <taxon>NPAAA clade</taxon>
        <taxon>indigoferoid/millettioid clade</taxon>
        <taxon>Phaseoleae</taxon>
        <taxon>Vigna</taxon>
    </lineage>
</organism>
<protein>
    <submittedName>
        <fullName evidence="2">Uncharacterized protein</fullName>
    </submittedName>
</protein>
<name>A0A4D6L6S6_VIGUN</name>
<dbReference type="EMBL" id="CP039346">
    <property type="protein sequence ID" value="QCD84176.1"/>
    <property type="molecule type" value="Genomic_DNA"/>
</dbReference>
<sequence>MEVQHQRRQHHDGGRRIVVAVTEEGGGSDGGRERDERWSEVVGDSGGSIGEREERVAETRGRRRGFANLKP</sequence>
<proteinExistence type="predicted"/>
<evidence type="ECO:0000313" key="3">
    <source>
        <dbReference type="Proteomes" id="UP000501690"/>
    </source>
</evidence>
<feature type="compositionally biased region" description="Basic and acidic residues" evidence="1">
    <location>
        <begin position="30"/>
        <end position="39"/>
    </location>
</feature>
<evidence type="ECO:0000256" key="1">
    <source>
        <dbReference type="SAM" id="MobiDB-lite"/>
    </source>
</evidence>
<evidence type="ECO:0000313" key="2">
    <source>
        <dbReference type="EMBL" id="QCD84176.1"/>
    </source>
</evidence>
<dbReference type="Proteomes" id="UP000501690">
    <property type="component" value="Linkage Group LG2"/>
</dbReference>
<feature type="region of interest" description="Disordered" evidence="1">
    <location>
        <begin position="1"/>
        <end position="71"/>
    </location>
</feature>
<keyword evidence="3" id="KW-1185">Reference proteome</keyword>
<feature type="compositionally biased region" description="Basic residues" evidence="1">
    <location>
        <begin position="1"/>
        <end position="10"/>
    </location>
</feature>
<feature type="compositionally biased region" description="Basic and acidic residues" evidence="1">
    <location>
        <begin position="50"/>
        <end position="60"/>
    </location>
</feature>
<accession>A0A4D6L6S6</accession>
<reference evidence="2 3" key="1">
    <citation type="submission" date="2019-04" db="EMBL/GenBank/DDBJ databases">
        <title>An improved genome assembly and genetic linkage map for asparagus bean, Vigna unguiculata ssp. sesquipedialis.</title>
        <authorList>
            <person name="Xia Q."/>
            <person name="Zhang R."/>
            <person name="Dong Y."/>
        </authorList>
    </citation>
    <scope>NUCLEOTIDE SEQUENCE [LARGE SCALE GENOMIC DNA]</scope>
    <source>
        <tissue evidence="2">Leaf</tissue>
    </source>
</reference>